<name>A0ACB9DG99_9ASTR</name>
<keyword evidence="2" id="KW-1185">Reference proteome</keyword>
<gene>
    <name evidence="1" type="ORF">L1987_58579</name>
</gene>
<dbReference type="Proteomes" id="UP001056120">
    <property type="component" value="Linkage Group LG19"/>
</dbReference>
<evidence type="ECO:0000313" key="2">
    <source>
        <dbReference type="Proteomes" id="UP001056120"/>
    </source>
</evidence>
<proteinExistence type="predicted"/>
<evidence type="ECO:0000313" key="1">
    <source>
        <dbReference type="EMBL" id="KAI3745465.1"/>
    </source>
</evidence>
<dbReference type="EMBL" id="CM042036">
    <property type="protein sequence ID" value="KAI3745465.1"/>
    <property type="molecule type" value="Genomic_DNA"/>
</dbReference>
<reference evidence="2" key="1">
    <citation type="journal article" date="2022" name="Mol. Ecol. Resour.">
        <title>The genomes of chicory, endive, great burdock and yacon provide insights into Asteraceae palaeo-polyploidization history and plant inulin production.</title>
        <authorList>
            <person name="Fan W."/>
            <person name="Wang S."/>
            <person name="Wang H."/>
            <person name="Wang A."/>
            <person name="Jiang F."/>
            <person name="Liu H."/>
            <person name="Zhao H."/>
            <person name="Xu D."/>
            <person name="Zhang Y."/>
        </authorList>
    </citation>
    <scope>NUCLEOTIDE SEQUENCE [LARGE SCALE GENOMIC DNA]</scope>
    <source>
        <strain evidence="2">cv. Yunnan</strain>
    </source>
</reference>
<accession>A0ACB9DG99</accession>
<reference evidence="1 2" key="2">
    <citation type="journal article" date="2022" name="Mol. Ecol. Resour.">
        <title>The genomes of chicory, endive, great burdock and yacon provide insights into Asteraceae paleo-polyploidization history and plant inulin production.</title>
        <authorList>
            <person name="Fan W."/>
            <person name="Wang S."/>
            <person name="Wang H."/>
            <person name="Wang A."/>
            <person name="Jiang F."/>
            <person name="Liu H."/>
            <person name="Zhao H."/>
            <person name="Xu D."/>
            <person name="Zhang Y."/>
        </authorList>
    </citation>
    <scope>NUCLEOTIDE SEQUENCE [LARGE SCALE GENOMIC DNA]</scope>
    <source>
        <strain evidence="2">cv. Yunnan</strain>
        <tissue evidence="1">Leaves</tissue>
    </source>
</reference>
<comment type="caution">
    <text evidence="1">The sequence shown here is derived from an EMBL/GenBank/DDBJ whole genome shotgun (WGS) entry which is preliminary data.</text>
</comment>
<organism evidence="1 2">
    <name type="scientific">Smallanthus sonchifolius</name>
    <dbReference type="NCBI Taxonomy" id="185202"/>
    <lineage>
        <taxon>Eukaryota</taxon>
        <taxon>Viridiplantae</taxon>
        <taxon>Streptophyta</taxon>
        <taxon>Embryophyta</taxon>
        <taxon>Tracheophyta</taxon>
        <taxon>Spermatophyta</taxon>
        <taxon>Magnoliopsida</taxon>
        <taxon>eudicotyledons</taxon>
        <taxon>Gunneridae</taxon>
        <taxon>Pentapetalae</taxon>
        <taxon>asterids</taxon>
        <taxon>campanulids</taxon>
        <taxon>Asterales</taxon>
        <taxon>Asteraceae</taxon>
        <taxon>Asteroideae</taxon>
        <taxon>Heliantheae alliance</taxon>
        <taxon>Millerieae</taxon>
        <taxon>Smallanthus</taxon>
    </lineage>
</organism>
<protein>
    <submittedName>
        <fullName evidence="1">Uncharacterized protein</fullName>
    </submittedName>
</protein>
<sequence length="113" mass="12443">MLGRSRFIDRWSAIASQLPGRTYNEGDDIFGSFLTSEDYSSSSICTAKSKGSEVDFRAECYEMGSPGMVGGLQCFGEQLGSIEEFEIGNNHLHLFYDSIYQDSSDPVVGSRCV</sequence>